<organism evidence="4 5">
    <name type="scientific">Rhynchophorus ferrugineus</name>
    <name type="common">Red palm weevil</name>
    <name type="synonym">Curculio ferrugineus</name>
    <dbReference type="NCBI Taxonomy" id="354439"/>
    <lineage>
        <taxon>Eukaryota</taxon>
        <taxon>Metazoa</taxon>
        <taxon>Ecdysozoa</taxon>
        <taxon>Arthropoda</taxon>
        <taxon>Hexapoda</taxon>
        <taxon>Insecta</taxon>
        <taxon>Pterygota</taxon>
        <taxon>Neoptera</taxon>
        <taxon>Endopterygota</taxon>
        <taxon>Coleoptera</taxon>
        <taxon>Polyphaga</taxon>
        <taxon>Cucujiformia</taxon>
        <taxon>Curculionidae</taxon>
        <taxon>Dryophthorinae</taxon>
        <taxon>Rhynchophorus</taxon>
    </lineage>
</organism>
<dbReference type="InterPro" id="IPR012347">
    <property type="entry name" value="Ferritin-like"/>
</dbReference>
<keyword evidence="1 2" id="KW-0408">Iron</keyword>
<comment type="caution">
    <text evidence="4">The sequence shown here is derived from an EMBL/GenBank/DDBJ whole genome shotgun (WGS) entry which is preliminary data.</text>
</comment>
<name>A0A834J005_RHYFE</name>
<dbReference type="GO" id="GO:0006879">
    <property type="term" value="P:intracellular iron ion homeostasis"/>
    <property type="evidence" value="ECO:0007669"/>
    <property type="project" value="UniProtKB-KW"/>
</dbReference>
<protein>
    <recommendedName>
        <fullName evidence="2">Ferritin</fullName>
    </recommendedName>
</protein>
<keyword evidence="1 2" id="KW-0479">Metal-binding</keyword>
<dbReference type="GO" id="GO:0006826">
    <property type="term" value="P:iron ion transport"/>
    <property type="evidence" value="ECO:0007669"/>
    <property type="project" value="InterPro"/>
</dbReference>
<dbReference type="Gene3D" id="1.20.1260.10">
    <property type="match status" value="1"/>
</dbReference>
<dbReference type="GO" id="GO:0005737">
    <property type="term" value="C:cytoplasm"/>
    <property type="evidence" value="ECO:0007669"/>
    <property type="project" value="TreeGrafter"/>
</dbReference>
<dbReference type="EMBL" id="JAACXV010000004">
    <property type="protein sequence ID" value="KAF7287530.1"/>
    <property type="molecule type" value="Genomic_DNA"/>
</dbReference>
<dbReference type="InterPro" id="IPR009078">
    <property type="entry name" value="Ferritin-like_SF"/>
</dbReference>
<dbReference type="Proteomes" id="UP000625711">
    <property type="component" value="Unassembled WGS sequence"/>
</dbReference>
<keyword evidence="5" id="KW-1185">Reference proteome</keyword>
<comment type="function">
    <text evidence="2">Stores iron in a soluble, non-toxic, readily available form. Important for iron homeostasis. Iron is taken up in the ferrous form and deposited as ferric hydroxides after oxidation.</text>
</comment>
<dbReference type="InterPro" id="IPR001519">
    <property type="entry name" value="Ferritin"/>
</dbReference>
<dbReference type="GO" id="GO:0008198">
    <property type="term" value="F:ferrous iron binding"/>
    <property type="evidence" value="ECO:0007669"/>
    <property type="project" value="TreeGrafter"/>
</dbReference>
<dbReference type="CDD" id="cd01056">
    <property type="entry name" value="Euk_Ferritin"/>
    <property type="match status" value="1"/>
</dbReference>
<evidence type="ECO:0000256" key="2">
    <source>
        <dbReference type="RuleBase" id="RU361145"/>
    </source>
</evidence>
<gene>
    <name evidence="4" type="ORF">GWI33_005896</name>
</gene>
<dbReference type="InterPro" id="IPR009040">
    <property type="entry name" value="Ferritin-like_diiron"/>
</dbReference>
<proteinExistence type="inferred from homology"/>
<dbReference type="PROSITE" id="PS50905">
    <property type="entry name" value="FERRITIN_LIKE"/>
    <property type="match status" value="1"/>
</dbReference>
<dbReference type="SUPFAM" id="SSF47240">
    <property type="entry name" value="Ferritin-like"/>
    <property type="match status" value="1"/>
</dbReference>
<accession>A0A834J005</accession>
<dbReference type="OrthoDB" id="6363126at2759"/>
<dbReference type="PANTHER" id="PTHR11431:SF51">
    <property type="entry name" value="FERRITIN"/>
    <property type="match status" value="1"/>
</dbReference>
<dbReference type="GO" id="GO:0008199">
    <property type="term" value="F:ferric iron binding"/>
    <property type="evidence" value="ECO:0007669"/>
    <property type="project" value="InterPro"/>
</dbReference>
<evidence type="ECO:0000259" key="3">
    <source>
        <dbReference type="PROSITE" id="PS50905"/>
    </source>
</evidence>
<comment type="similarity">
    <text evidence="2">Belongs to the ferritin family.</text>
</comment>
<feature type="binding site" evidence="1">
    <location>
        <position position="185"/>
    </location>
    <ligand>
        <name>Fe cation</name>
        <dbReference type="ChEBI" id="CHEBI:24875"/>
        <label>1</label>
    </ligand>
</feature>
<sequence length="259" mass="29298">MATLAMTYRISLYSKRTDCVLIWSYCDYAGEIPGIMKTFVIFVTLFALAACADECYKDVVAACNPTLSKQLAGIANCNAKYGGIQELQPDLQRFANHLFFRSFDFLLMATHYGNYIKNRPGFEKLFRGLSDSLWSDGIETIKYITTRGGQMNLNNIAKDLQDEELTSPSLELYEMQSIAKALDVEKKLALQAFDLHKSASGKKHESHDPEIAHHLEEEFMEKHRDTIRELAGHSRDLSVLLSGPDASLALYLFDQHLQK</sequence>
<feature type="domain" description="Ferritin-like diiron" evidence="3">
    <location>
        <begin position="81"/>
        <end position="241"/>
    </location>
</feature>
<dbReference type="AlphaFoldDB" id="A0A834J005"/>
<keyword evidence="2" id="KW-0409">Iron storage</keyword>
<evidence type="ECO:0000313" key="5">
    <source>
        <dbReference type="Proteomes" id="UP000625711"/>
    </source>
</evidence>
<dbReference type="PANTHER" id="PTHR11431">
    <property type="entry name" value="FERRITIN"/>
    <property type="match status" value="1"/>
</dbReference>
<evidence type="ECO:0000313" key="4">
    <source>
        <dbReference type="EMBL" id="KAF7287530.1"/>
    </source>
</evidence>
<reference evidence="4" key="1">
    <citation type="submission" date="2020-08" db="EMBL/GenBank/DDBJ databases">
        <title>Genome sequencing and assembly of the red palm weevil Rhynchophorus ferrugineus.</title>
        <authorList>
            <person name="Dias G.B."/>
            <person name="Bergman C.M."/>
            <person name="Manee M."/>
        </authorList>
    </citation>
    <scope>NUCLEOTIDE SEQUENCE</scope>
    <source>
        <strain evidence="4">AA-2017</strain>
        <tissue evidence="4">Whole larva</tissue>
    </source>
</reference>
<evidence type="ECO:0000256" key="1">
    <source>
        <dbReference type="PIRSR" id="PIRSR601519-1"/>
    </source>
</evidence>